<feature type="region of interest" description="Disordered" evidence="1">
    <location>
        <begin position="1"/>
        <end position="36"/>
    </location>
</feature>
<evidence type="ECO:0000313" key="3">
    <source>
        <dbReference type="Proteomes" id="UP000274429"/>
    </source>
</evidence>
<dbReference type="AlphaFoldDB" id="A0A0R3WNB9"/>
<reference evidence="4" key="1">
    <citation type="submission" date="2017-02" db="UniProtKB">
        <authorList>
            <consortium name="WormBaseParasite"/>
        </authorList>
    </citation>
    <scope>IDENTIFICATION</scope>
</reference>
<sequence>MEDRRIRRPTRTCIRAQGGHPRTHARSPSATRLADSPHTLQAACACSVQTRTRRYPSLLPPASFPSPSSSSSCACNPRAYAGTTNGA</sequence>
<protein>
    <submittedName>
        <fullName evidence="2 4">Uncharacterized protein</fullName>
    </submittedName>
</protein>
<dbReference type="Proteomes" id="UP000274429">
    <property type="component" value="Unassembled WGS sequence"/>
</dbReference>
<dbReference type="EMBL" id="UYWX01000888">
    <property type="protein sequence ID" value="VDM19359.1"/>
    <property type="molecule type" value="Genomic_DNA"/>
</dbReference>
<proteinExistence type="predicted"/>
<reference evidence="2 3" key="2">
    <citation type="submission" date="2018-11" db="EMBL/GenBank/DDBJ databases">
        <authorList>
            <consortium name="Pathogen Informatics"/>
        </authorList>
    </citation>
    <scope>NUCLEOTIDE SEQUENCE [LARGE SCALE GENOMIC DNA]</scope>
</reference>
<name>A0A0R3WNB9_HYDTA</name>
<feature type="compositionally biased region" description="Basic residues" evidence="1">
    <location>
        <begin position="1"/>
        <end position="10"/>
    </location>
</feature>
<accession>A0A0R3WNB9</accession>
<dbReference type="WBParaSite" id="TTAC_0000225701-mRNA-1">
    <property type="protein sequence ID" value="TTAC_0000225701-mRNA-1"/>
    <property type="gene ID" value="TTAC_0000225701"/>
</dbReference>
<feature type="region of interest" description="Disordered" evidence="1">
    <location>
        <begin position="57"/>
        <end position="87"/>
    </location>
</feature>
<evidence type="ECO:0000313" key="4">
    <source>
        <dbReference type="WBParaSite" id="TTAC_0000225701-mRNA-1"/>
    </source>
</evidence>
<organism evidence="4">
    <name type="scientific">Hydatigena taeniaeformis</name>
    <name type="common">Feline tapeworm</name>
    <name type="synonym">Taenia taeniaeformis</name>
    <dbReference type="NCBI Taxonomy" id="6205"/>
    <lineage>
        <taxon>Eukaryota</taxon>
        <taxon>Metazoa</taxon>
        <taxon>Spiralia</taxon>
        <taxon>Lophotrochozoa</taxon>
        <taxon>Platyhelminthes</taxon>
        <taxon>Cestoda</taxon>
        <taxon>Eucestoda</taxon>
        <taxon>Cyclophyllidea</taxon>
        <taxon>Taeniidae</taxon>
        <taxon>Hydatigera</taxon>
    </lineage>
</organism>
<evidence type="ECO:0000313" key="2">
    <source>
        <dbReference type="EMBL" id="VDM19359.1"/>
    </source>
</evidence>
<keyword evidence="3" id="KW-1185">Reference proteome</keyword>
<gene>
    <name evidence="2" type="ORF">TTAC_LOCUS2244</name>
</gene>
<evidence type="ECO:0000256" key="1">
    <source>
        <dbReference type="SAM" id="MobiDB-lite"/>
    </source>
</evidence>